<dbReference type="Pfam" id="PF17389">
    <property type="entry name" value="Bac_rhamnosid6H"/>
    <property type="match status" value="1"/>
</dbReference>
<feature type="domain" description="Alpha-L-rhamnosidase C-terminal" evidence="4">
    <location>
        <begin position="717"/>
        <end position="775"/>
    </location>
</feature>
<evidence type="ECO:0000259" key="4">
    <source>
        <dbReference type="Pfam" id="PF17390"/>
    </source>
</evidence>
<dbReference type="PANTHER" id="PTHR34987:SF2">
    <property type="entry name" value="B, PUTATIVE (AFU_ORTHOLOGUE AFUA_7G05040)-RELATED"/>
    <property type="match status" value="1"/>
</dbReference>
<evidence type="ECO:0000256" key="1">
    <source>
        <dbReference type="SAM" id="SignalP"/>
    </source>
</evidence>
<dbReference type="PANTHER" id="PTHR34987">
    <property type="entry name" value="C, PUTATIVE (AFU_ORTHOLOGUE AFUA_3G02880)-RELATED"/>
    <property type="match status" value="1"/>
</dbReference>
<dbReference type="SUPFAM" id="SSF48208">
    <property type="entry name" value="Six-hairpin glycosidases"/>
    <property type="match status" value="1"/>
</dbReference>
<evidence type="ECO:0000313" key="6">
    <source>
        <dbReference type="Proteomes" id="UP000244450"/>
    </source>
</evidence>
<organism evidence="5 6">
    <name type="scientific">Chitinophaga parva</name>
    <dbReference type="NCBI Taxonomy" id="2169414"/>
    <lineage>
        <taxon>Bacteria</taxon>
        <taxon>Pseudomonadati</taxon>
        <taxon>Bacteroidota</taxon>
        <taxon>Chitinophagia</taxon>
        <taxon>Chitinophagales</taxon>
        <taxon>Chitinophagaceae</taxon>
        <taxon>Chitinophaga</taxon>
    </lineage>
</organism>
<comment type="caution">
    <text evidence="5">The sequence shown here is derived from an EMBL/GenBank/DDBJ whole genome shotgun (WGS) entry which is preliminary data.</text>
</comment>
<dbReference type="EMBL" id="QCYK01000002">
    <property type="protein sequence ID" value="PUZ25466.1"/>
    <property type="molecule type" value="Genomic_DNA"/>
</dbReference>
<dbReference type="InterPro" id="IPR035398">
    <property type="entry name" value="Bac_rhamnosid_C"/>
</dbReference>
<dbReference type="Gene3D" id="2.60.120.260">
    <property type="entry name" value="Galactose-binding domain-like"/>
    <property type="match status" value="2"/>
</dbReference>
<dbReference type="Gene3D" id="1.50.10.10">
    <property type="match status" value="1"/>
</dbReference>
<dbReference type="Gene3D" id="2.60.420.10">
    <property type="entry name" value="Maltose phosphorylase, domain 3"/>
    <property type="match status" value="1"/>
</dbReference>
<dbReference type="GO" id="GO:0005975">
    <property type="term" value="P:carbohydrate metabolic process"/>
    <property type="evidence" value="ECO:0007669"/>
    <property type="project" value="InterPro"/>
</dbReference>
<dbReference type="InterPro" id="IPR008928">
    <property type="entry name" value="6-hairpin_glycosidase_sf"/>
</dbReference>
<dbReference type="InterPro" id="IPR013737">
    <property type="entry name" value="Bac_rhamnosid_N"/>
</dbReference>
<feature type="chain" id="PRO_5015668425" evidence="1">
    <location>
        <begin position="26"/>
        <end position="794"/>
    </location>
</feature>
<keyword evidence="1" id="KW-0732">Signal</keyword>
<keyword evidence="6" id="KW-1185">Reference proteome</keyword>
<dbReference type="SUPFAM" id="SSF49785">
    <property type="entry name" value="Galactose-binding domain-like"/>
    <property type="match status" value="1"/>
</dbReference>
<evidence type="ECO:0000259" key="2">
    <source>
        <dbReference type="Pfam" id="PF08531"/>
    </source>
</evidence>
<accession>A0A2T7BGQ3</accession>
<dbReference type="AlphaFoldDB" id="A0A2T7BGQ3"/>
<dbReference type="OrthoDB" id="9815108at2"/>
<sequence>MKPSFCARGILLLLCLLFVTSTTQAQLPDSSWLYKRWDASWIAVPGAPPQDYGIYYFRRTMDLSSVPAHFPVYVSGDNRYKLFVNGHLVSLGPARADVTHWRFEVVDLAPYLKTGQNAVAAQVWNEGPQRPEANMTLRTAFILQGASPGAQVLNTGKNWRCIQDSSYAPIRIVLPAYYVAGPGEQVNMEQHLRGWDQPGFDDRHWPEATSLDKGFPKYKLGFGETANWRLLPSPLPQMELRQERLKTVCRAEGVTVPDQFLSGHAPVTIPAHTKATILLDQSYLTNAYPTVTFSGGKGGSITLCYGESLFSSGTVKGNRNEIAGKFMRGRKDSILADGSAHQSFTSLSWRTFRYLQLSINTGNDPLVLEDLYGTFTGYPFARRAKLETSDTLLQKILDIGWRTARLCAVETYMDCPYFEQLQYAGDTRIQALVSLYNSGDDRLVRNAIDLLDLSRTPEGVTQSRYPSNTPQYIPPFSLWYIGMLHDYLYYGKDVALVKEKLPGVRQVLHYFNSFQDNGRGSVRNLPGWNFTDWVPGWDAGIAPAGRDGRSAVLDLQLLWAYQLAADMEKQVGMPAFAGEYQSRAVSLADTIFKAYKDSVRNLLADNTAHDHFSEHANALALLTGVVTDNPRHHYFTEHFLADTALTRASVYFKYYYYEALIKEGRGDDYLQWLGKWKENIDMGLTTWAEMSDVASSRSDCHAWGASPNIEIFRTVLGIKSMAPGFAKVQVEPHLGSIREIGGEMPHPAGMIKVHYHYENTLVAEIDLPQGVPGALYWHNKVYPLHPGKNVVRTK</sequence>
<gene>
    <name evidence="5" type="ORF">DCC81_14355</name>
</gene>
<dbReference type="InterPro" id="IPR008979">
    <property type="entry name" value="Galactose-bd-like_sf"/>
</dbReference>
<dbReference type="InterPro" id="IPR012341">
    <property type="entry name" value="6hp_glycosidase-like_sf"/>
</dbReference>
<evidence type="ECO:0000259" key="3">
    <source>
        <dbReference type="Pfam" id="PF17389"/>
    </source>
</evidence>
<evidence type="ECO:0000313" key="5">
    <source>
        <dbReference type="EMBL" id="PUZ25466.1"/>
    </source>
</evidence>
<dbReference type="Pfam" id="PF08531">
    <property type="entry name" value="Bac_rhamnosid_N"/>
    <property type="match status" value="1"/>
</dbReference>
<dbReference type="InterPro" id="IPR035396">
    <property type="entry name" value="Bac_rhamnosid6H"/>
</dbReference>
<dbReference type="RefSeq" id="WP_108687306.1">
    <property type="nucleotide sequence ID" value="NZ_QCYK01000002.1"/>
</dbReference>
<protein>
    <submittedName>
        <fullName evidence="5">Alpha-rhamnosidase</fullName>
    </submittedName>
</protein>
<feature type="signal peptide" evidence="1">
    <location>
        <begin position="1"/>
        <end position="25"/>
    </location>
</feature>
<feature type="domain" description="Alpha-L-rhamnosidase six-hairpin glycosidase" evidence="3">
    <location>
        <begin position="384"/>
        <end position="707"/>
    </location>
</feature>
<reference evidence="5 6" key="1">
    <citation type="submission" date="2018-04" db="EMBL/GenBank/DDBJ databases">
        <title>Chitinophaga fuyangensis sp. nov., isolated from soil in a chemical factory.</title>
        <authorList>
            <person name="Chen K."/>
        </authorList>
    </citation>
    <scope>NUCLEOTIDE SEQUENCE [LARGE SCALE GENOMIC DNA]</scope>
    <source>
        <strain evidence="5 6">LY-1</strain>
    </source>
</reference>
<name>A0A2T7BGQ3_9BACT</name>
<dbReference type="Pfam" id="PF17390">
    <property type="entry name" value="Bac_rhamnosid_C"/>
    <property type="match status" value="1"/>
</dbReference>
<proteinExistence type="predicted"/>
<dbReference type="Proteomes" id="UP000244450">
    <property type="component" value="Unassembled WGS sequence"/>
</dbReference>
<feature type="domain" description="Bacterial alpha-L-rhamnosidase N-terminal" evidence="2">
    <location>
        <begin position="72"/>
        <end position="212"/>
    </location>
</feature>